<feature type="non-terminal residue" evidence="2">
    <location>
        <position position="1"/>
    </location>
</feature>
<proteinExistence type="predicted"/>
<protein>
    <submittedName>
        <fullName evidence="2">2198_t:CDS:1</fullName>
    </submittedName>
</protein>
<keyword evidence="3" id="KW-1185">Reference proteome</keyword>
<name>A0A9N9IA23_9GLOM</name>
<feature type="region of interest" description="Disordered" evidence="1">
    <location>
        <begin position="111"/>
        <end position="138"/>
    </location>
</feature>
<accession>A0A9N9IA23</accession>
<feature type="non-terminal residue" evidence="2">
    <location>
        <position position="138"/>
    </location>
</feature>
<organism evidence="2 3">
    <name type="scientific">Funneliformis caledonium</name>
    <dbReference type="NCBI Taxonomy" id="1117310"/>
    <lineage>
        <taxon>Eukaryota</taxon>
        <taxon>Fungi</taxon>
        <taxon>Fungi incertae sedis</taxon>
        <taxon>Mucoromycota</taxon>
        <taxon>Glomeromycotina</taxon>
        <taxon>Glomeromycetes</taxon>
        <taxon>Glomerales</taxon>
        <taxon>Glomeraceae</taxon>
        <taxon>Funneliformis</taxon>
    </lineage>
</organism>
<feature type="compositionally biased region" description="Low complexity" evidence="1">
    <location>
        <begin position="111"/>
        <end position="124"/>
    </location>
</feature>
<evidence type="ECO:0000313" key="2">
    <source>
        <dbReference type="EMBL" id="CAG8728053.1"/>
    </source>
</evidence>
<evidence type="ECO:0000313" key="3">
    <source>
        <dbReference type="Proteomes" id="UP000789570"/>
    </source>
</evidence>
<comment type="caution">
    <text evidence="2">The sequence shown here is derived from an EMBL/GenBank/DDBJ whole genome shotgun (WGS) entry which is preliminary data.</text>
</comment>
<dbReference type="Proteomes" id="UP000789570">
    <property type="component" value="Unassembled WGS sequence"/>
</dbReference>
<dbReference type="AlphaFoldDB" id="A0A9N9IA23"/>
<dbReference type="EMBL" id="CAJVPQ010011607">
    <property type="protein sequence ID" value="CAG8728053.1"/>
    <property type="molecule type" value="Genomic_DNA"/>
</dbReference>
<reference evidence="2" key="1">
    <citation type="submission" date="2021-06" db="EMBL/GenBank/DDBJ databases">
        <authorList>
            <person name="Kallberg Y."/>
            <person name="Tangrot J."/>
            <person name="Rosling A."/>
        </authorList>
    </citation>
    <scope>NUCLEOTIDE SEQUENCE</scope>
    <source>
        <strain evidence="2">UK204</strain>
    </source>
</reference>
<sequence>FVMDSELKYAIFAKYGTSILNSQGASFSFNFNFAKRDVQLLNKIEFYDSEESEDFSDYNSDASWESFDKQAFNELPKLESFIFNQEEYIKAQAELEQEIIVSDENDILPSLIPTGISPPSISTKTPPPIPIEKQSKPI</sequence>
<evidence type="ECO:0000256" key="1">
    <source>
        <dbReference type="SAM" id="MobiDB-lite"/>
    </source>
</evidence>
<gene>
    <name evidence="2" type="ORF">FCALED_LOCUS14798</name>
</gene>